<evidence type="ECO:0000313" key="3">
    <source>
        <dbReference type="Proteomes" id="UP000241769"/>
    </source>
</evidence>
<dbReference type="Gene3D" id="3.30.559.10">
    <property type="entry name" value="Chloramphenicol acetyltransferase-like domain"/>
    <property type="match status" value="1"/>
</dbReference>
<dbReference type="STRING" id="1890364.A0A2P6NSU3"/>
<gene>
    <name evidence="2" type="ORF">PROFUN_04771</name>
</gene>
<dbReference type="GO" id="GO:0005739">
    <property type="term" value="C:mitochondrion"/>
    <property type="evidence" value="ECO:0007669"/>
    <property type="project" value="TreeGrafter"/>
</dbReference>
<dbReference type="InterPro" id="IPR023213">
    <property type="entry name" value="CAT-like_dom_sf"/>
</dbReference>
<sequence length="210" mass="23224">MGYKKRGQYFYAIVYLWTLSLEQGNLKGDVLQFIATRNDRSDERQVNSSWDVKREEIVENRNNADISVAVATEGGLTTLIVKSAQYKALPDIATEVQVRTGQEARENKLKPEEFQGGTFSISNLGMFHIDASSAVINPPQGAILAVGTGKPTPFIHELIGELNIALYGLIAVQSLIYNAIGHIRYSYNQRAELTTRSAVLGSRDQTTVCQ</sequence>
<dbReference type="GO" id="GO:0016746">
    <property type="term" value="F:acyltransferase activity"/>
    <property type="evidence" value="ECO:0007669"/>
    <property type="project" value="InterPro"/>
</dbReference>
<evidence type="ECO:0000313" key="2">
    <source>
        <dbReference type="EMBL" id="PRP87035.1"/>
    </source>
</evidence>
<name>A0A2P6NSU3_9EUKA</name>
<dbReference type="EMBL" id="MDYQ01000023">
    <property type="protein sequence ID" value="PRP87035.1"/>
    <property type="molecule type" value="Genomic_DNA"/>
</dbReference>
<dbReference type="InterPro" id="IPR001078">
    <property type="entry name" value="2-oxoacid_DH_actylTfrase"/>
</dbReference>
<dbReference type="GO" id="GO:0006086">
    <property type="term" value="P:pyruvate decarboxylation to acetyl-CoA"/>
    <property type="evidence" value="ECO:0007669"/>
    <property type="project" value="InterPro"/>
</dbReference>
<evidence type="ECO:0000259" key="1">
    <source>
        <dbReference type="Pfam" id="PF00198"/>
    </source>
</evidence>
<dbReference type="SUPFAM" id="SSF52777">
    <property type="entry name" value="CoA-dependent acyltransferases"/>
    <property type="match status" value="1"/>
</dbReference>
<dbReference type="OrthoDB" id="537444at2759"/>
<dbReference type="PANTHER" id="PTHR23151:SF90">
    <property type="entry name" value="DIHYDROLIPOYLLYSINE-RESIDUE ACETYLTRANSFERASE COMPONENT OF PYRUVATE DEHYDROGENASE COMPLEX, MITOCHONDRIAL-RELATED"/>
    <property type="match status" value="1"/>
</dbReference>
<dbReference type="InParanoid" id="A0A2P6NSU3"/>
<organism evidence="2 3">
    <name type="scientific">Planoprotostelium fungivorum</name>
    <dbReference type="NCBI Taxonomy" id="1890364"/>
    <lineage>
        <taxon>Eukaryota</taxon>
        <taxon>Amoebozoa</taxon>
        <taxon>Evosea</taxon>
        <taxon>Variosea</taxon>
        <taxon>Cavosteliida</taxon>
        <taxon>Cavosteliaceae</taxon>
        <taxon>Planoprotostelium</taxon>
    </lineage>
</organism>
<accession>A0A2P6NSU3</accession>
<feature type="domain" description="2-oxoacid dehydrogenase acyltransferase catalytic" evidence="1">
    <location>
        <begin position="45"/>
        <end position="155"/>
    </location>
</feature>
<dbReference type="InterPro" id="IPR045257">
    <property type="entry name" value="E2/Pdx1"/>
</dbReference>
<proteinExistence type="predicted"/>
<reference evidence="2 3" key="1">
    <citation type="journal article" date="2018" name="Genome Biol. Evol.">
        <title>Multiple Roots of Fruiting Body Formation in Amoebozoa.</title>
        <authorList>
            <person name="Hillmann F."/>
            <person name="Forbes G."/>
            <person name="Novohradska S."/>
            <person name="Ferling I."/>
            <person name="Riege K."/>
            <person name="Groth M."/>
            <person name="Westermann M."/>
            <person name="Marz M."/>
            <person name="Spaller T."/>
            <person name="Winckler T."/>
            <person name="Schaap P."/>
            <person name="Glockner G."/>
        </authorList>
    </citation>
    <scope>NUCLEOTIDE SEQUENCE [LARGE SCALE GENOMIC DNA]</scope>
    <source>
        <strain evidence="2 3">Jena</strain>
    </source>
</reference>
<dbReference type="AlphaFoldDB" id="A0A2P6NSU3"/>
<protein>
    <recommendedName>
        <fullName evidence="1">2-oxoacid dehydrogenase acyltransferase catalytic domain-containing protein</fullName>
    </recommendedName>
</protein>
<dbReference type="GO" id="GO:0045254">
    <property type="term" value="C:pyruvate dehydrogenase complex"/>
    <property type="evidence" value="ECO:0007669"/>
    <property type="project" value="InterPro"/>
</dbReference>
<keyword evidence="3" id="KW-1185">Reference proteome</keyword>
<comment type="caution">
    <text evidence="2">The sequence shown here is derived from an EMBL/GenBank/DDBJ whole genome shotgun (WGS) entry which is preliminary data.</text>
</comment>
<dbReference type="Proteomes" id="UP000241769">
    <property type="component" value="Unassembled WGS sequence"/>
</dbReference>
<dbReference type="Pfam" id="PF00198">
    <property type="entry name" value="2-oxoacid_dh"/>
    <property type="match status" value="1"/>
</dbReference>
<dbReference type="PANTHER" id="PTHR23151">
    <property type="entry name" value="DIHYDROLIPOAMIDE ACETYL/SUCCINYL-TRANSFERASE-RELATED"/>
    <property type="match status" value="1"/>
</dbReference>